<reference evidence="1 2" key="1">
    <citation type="submission" date="2024-01" db="EMBL/GenBank/DDBJ databases">
        <title>Genome assemblies of Stephania.</title>
        <authorList>
            <person name="Yang L."/>
        </authorList>
    </citation>
    <scope>NUCLEOTIDE SEQUENCE [LARGE SCALE GENOMIC DNA]</scope>
    <source>
        <strain evidence="1">JXDWG</strain>
        <tissue evidence="1">Leaf</tissue>
    </source>
</reference>
<dbReference type="Proteomes" id="UP001419268">
    <property type="component" value="Unassembled WGS sequence"/>
</dbReference>
<sequence length="127" mass="13948">MNSLMMFESSTLEQTRNVEATRIDEIETSQPGFEAKFGNGTMMARSVQSNEGSSHNFNSRPQFCPANHNAFYAAHTGNHYVASPESVADQAWYADSGVSSHVTHDVNQLYNKSSYAGYSRLTSPGNS</sequence>
<gene>
    <name evidence="1" type="ORF">Scep_021414</name>
</gene>
<evidence type="ECO:0000313" key="2">
    <source>
        <dbReference type="Proteomes" id="UP001419268"/>
    </source>
</evidence>
<accession>A0AAP0F609</accession>
<protein>
    <submittedName>
        <fullName evidence="1">Uncharacterized protein</fullName>
    </submittedName>
</protein>
<dbReference type="AlphaFoldDB" id="A0AAP0F609"/>
<proteinExistence type="predicted"/>
<name>A0AAP0F609_9MAGN</name>
<comment type="caution">
    <text evidence="1">The sequence shown here is derived from an EMBL/GenBank/DDBJ whole genome shotgun (WGS) entry which is preliminary data.</text>
</comment>
<organism evidence="1 2">
    <name type="scientific">Stephania cephalantha</name>
    <dbReference type="NCBI Taxonomy" id="152367"/>
    <lineage>
        <taxon>Eukaryota</taxon>
        <taxon>Viridiplantae</taxon>
        <taxon>Streptophyta</taxon>
        <taxon>Embryophyta</taxon>
        <taxon>Tracheophyta</taxon>
        <taxon>Spermatophyta</taxon>
        <taxon>Magnoliopsida</taxon>
        <taxon>Ranunculales</taxon>
        <taxon>Menispermaceae</taxon>
        <taxon>Menispermoideae</taxon>
        <taxon>Cissampelideae</taxon>
        <taxon>Stephania</taxon>
    </lineage>
</organism>
<keyword evidence="2" id="KW-1185">Reference proteome</keyword>
<dbReference type="EMBL" id="JBBNAG010000009">
    <property type="protein sequence ID" value="KAK9104570.1"/>
    <property type="molecule type" value="Genomic_DNA"/>
</dbReference>
<evidence type="ECO:0000313" key="1">
    <source>
        <dbReference type="EMBL" id="KAK9104570.1"/>
    </source>
</evidence>